<proteinExistence type="predicted"/>
<organism evidence="2">
    <name type="scientific">marine metagenome</name>
    <dbReference type="NCBI Taxonomy" id="408172"/>
    <lineage>
        <taxon>unclassified sequences</taxon>
        <taxon>metagenomes</taxon>
        <taxon>ecological metagenomes</taxon>
    </lineage>
</organism>
<keyword evidence="1" id="KW-0812">Transmembrane</keyword>
<gene>
    <name evidence="2" type="ORF">METZ01_LOCUS368395</name>
</gene>
<feature type="transmembrane region" description="Helical" evidence="1">
    <location>
        <begin position="118"/>
        <end position="138"/>
    </location>
</feature>
<feature type="transmembrane region" description="Helical" evidence="1">
    <location>
        <begin position="83"/>
        <end position="102"/>
    </location>
</feature>
<evidence type="ECO:0000256" key="1">
    <source>
        <dbReference type="SAM" id="Phobius"/>
    </source>
</evidence>
<accession>A0A382T2Q0</accession>
<dbReference type="EMBL" id="UINC01132922">
    <property type="protein sequence ID" value="SVD15541.1"/>
    <property type="molecule type" value="Genomic_DNA"/>
</dbReference>
<keyword evidence="1" id="KW-0472">Membrane</keyword>
<feature type="non-terminal residue" evidence="2">
    <location>
        <position position="1"/>
    </location>
</feature>
<reference evidence="2" key="1">
    <citation type="submission" date="2018-05" db="EMBL/GenBank/DDBJ databases">
        <authorList>
            <person name="Lanie J.A."/>
            <person name="Ng W.-L."/>
            <person name="Kazmierczak K.M."/>
            <person name="Andrzejewski T.M."/>
            <person name="Davidsen T.M."/>
            <person name="Wayne K.J."/>
            <person name="Tettelin H."/>
            <person name="Glass J.I."/>
            <person name="Rusch D."/>
            <person name="Podicherti R."/>
            <person name="Tsui H.-C.T."/>
            <person name="Winkler M.E."/>
        </authorList>
    </citation>
    <scope>NUCLEOTIDE SEQUENCE</scope>
</reference>
<sequence>IDKGHDQHFIYLIPLALGVMMLLSLIPSISWFARWGIAYTVGMAAGLRAYGYLNSNVIGQVKGTAVNIFNSSLPFFSLSEPSIFNNMIIIVGTICGLLYFYFSKEHTGILGKASKVGIYFLMISFGASFGFAVMGRISLLIGRFNDLIKFSSTEYHHATFWVLTAVIAILGYASYQEKENKSQIADTGQDSVQEEE</sequence>
<dbReference type="AlphaFoldDB" id="A0A382T2Q0"/>
<feature type="transmembrane region" description="Helical" evidence="1">
    <location>
        <begin position="9"/>
        <end position="33"/>
    </location>
</feature>
<name>A0A382T2Q0_9ZZZZ</name>
<feature type="transmembrane region" description="Helical" evidence="1">
    <location>
        <begin position="158"/>
        <end position="175"/>
    </location>
</feature>
<evidence type="ECO:0000313" key="2">
    <source>
        <dbReference type="EMBL" id="SVD15541.1"/>
    </source>
</evidence>
<keyword evidence="1" id="KW-1133">Transmembrane helix</keyword>
<protein>
    <submittedName>
        <fullName evidence="2">Uncharacterized protein</fullName>
    </submittedName>
</protein>